<protein>
    <recommendedName>
        <fullName evidence="3">AfsR/SARP family transcriptional regulator</fullName>
    </recommendedName>
</protein>
<dbReference type="PANTHER" id="PTHR47691">
    <property type="entry name" value="REGULATOR-RELATED"/>
    <property type="match status" value="1"/>
</dbReference>
<dbReference type="InterPro" id="IPR027417">
    <property type="entry name" value="P-loop_NTPase"/>
</dbReference>
<reference evidence="1 2" key="1">
    <citation type="submission" date="2018-08" db="EMBL/GenBank/DDBJ databases">
        <title>Actinomadura jelena sp. nov., a novel Actinomycete isolated from soil in Chad.</title>
        <authorList>
            <person name="Shi L."/>
        </authorList>
    </citation>
    <scope>NUCLEOTIDE SEQUENCE [LARGE SCALE GENOMIC DNA]</scope>
    <source>
        <strain evidence="1 2">NEAU-G17</strain>
    </source>
</reference>
<gene>
    <name evidence="1" type="ORF">DZF91_22640</name>
</gene>
<dbReference type="SUPFAM" id="SSF52540">
    <property type="entry name" value="P-loop containing nucleoside triphosphate hydrolases"/>
    <property type="match status" value="1"/>
</dbReference>
<keyword evidence="2" id="KW-1185">Reference proteome</keyword>
<evidence type="ECO:0000313" key="2">
    <source>
        <dbReference type="Proteomes" id="UP000261811"/>
    </source>
</evidence>
<proteinExistence type="predicted"/>
<feature type="non-terminal residue" evidence="1">
    <location>
        <position position="1"/>
    </location>
</feature>
<dbReference type="Proteomes" id="UP000261811">
    <property type="component" value="Unassembled WGS sequence"/>
</dbReference>
<evidence type="ECO:0000313" key="1">
    <source>
        <dbReference type="EMBL" id="RFU39392.1"/>
    </source>
</evidence>
<feature type="non-terminal residue" evidence="1">
    <location>
        <position position="168"/>
    </location>
</feature>
<dbReference type="AlphaFoldDB" id="A0A372JHA3"/>
<dbReference type="EMBL" id="QURH01000346">
    <property type="protein sequence ID" value="RFU39392.1"/>
    <property type="molecule type" value="Genomic_DNA"/>
</dbReference>
<name>A0A372JHA3_9ACTN</name>
<organism evidence="1 2">
    <name type="scientific">Actinomadura logoneensis</name>
    <dbReference type="NCBI Taxonomy" id="2293572"/>
    <lineage>
        <taxon>Bacteria</taxon>
        <taxon>Bacillati</taxon>
        <taxon>Actinomycetota</taxon>
        <taxon>Actinomycetes</taxon>
        <taxon>Streptosporangiales</taxon>
        <taxon>Thermomonosporaceae</taxon>
        <taxon>Actinomadura</taxon>
    </lineage>
</organism>
<sequence length="168" mass="17324">GVRDELPGTAAAWGAAADPAGRLAAALRDRSVLLVLDNCEHVVEEAAELVAILLAAAPGLRVLATSREPLAVDGETVYQVEPLGEDDAVRLFAERAAASAPGFSLDRDRAAVAEICRRLDGIPLALELAATRVRALGARELAARLGDRFGGGSGDGFGGRFGVVAAER</sequence>
<comment type="caution">
    <text evidence="1">The sequence shown here is derived from an EMBL/GenBank/DDBJ whole genome shotgun (WGS) entry which is preliminary data.</text>
</comment>
<evidence type="ECO:0008006" key="3">
    <source>
        <dbReference type="Google" id="ProtNLM"/>
    </source>
</evidence>
<dbReference type="PANTHER" id="PTHR47691:SF3">
    <property type="entry name" value="HTH-TYPE TRANSCRIPTIONAL REGULATOR RV0890C-RELATED"/>
    <property type="match status" value="1"/>
</dbReference>
<accession>A0A372JHA3</accession>